<sequence>MFGKMFKLTGGATPYPVGQDDVNAIKSALGACQQSREAFFFMEPRFLQGCFVGILMFYLMLYYTRRYKNKVNNLPRRDSFTYVTLPTQGPYREYPEEDMQQQQQQQQQPR</sequence>
<protein>
    <submittedName>
        <fullName evidence="3">Uncharacterized protein</fullName>
    </submittedName>
</protein>
<name>A0A0J9U3F4_PLAVI</name>
<evidence type="ECO:0000313" key="4">
    <source>
        <dbReference type="Proteomes" id="UP000053239"/>
    </source>
</evidence>
<dbReference type="AlphaFoldDB" id="A0A0J9U3F4"/>
<evidence type="ECO:0000256" key="1">
    <source>
        <dbReference type="SAM" id="MobiDB-lite"/>
    </source>
</evidence>
<keyword evidence="2" id="KW-0812">Transmembrane</keyword>
<reference evidence="3 4" key="1">
    <citation type="submission" date="2011-09" db="EMBL/GenBank/DDBJ databases">
        <title>The Genome Sequence of Plasmodium vivax North Korean.</title>
        <authorList>
            <consortium name="The Broad Institute Genome Sequencing Platform"/>
            <consortium name="The Broad Institute Genome Sequencing Center for Infectious Disease"/>
            <person name="Neafsey D."/>
            <person name="Carlton J."/>
            <person name="Barnwell J."/>
            <person name="Collins W."/>
            <person name="Escalante A."/>
            <person name="Mullikin J."/>
            <person name="Saul A."/>
            <person name="Guigo R."/>
            <person name="Camara F."/>
            <person name="Young S.K."/>
            <person name="Zeng Q."/>
            <person name="Gargeya S."/>
            <person name="Fitzgerald M."/>
            <person name="Haas B."/>
            <person name="Abouelleil A."/>
            <person name="Alvarado L."/>
            <person name="Arachchi H.M."/>
            <person name="Berlin A."/>
            <person name="Brown A."/>
            <person name="Chapman S.B."/>
            <person name="Chen Z."/>
            <person name="Dunbar C."/>
            <person name="Freedman E."/>
            <person name="Gearin G."/>
            <person name="Gellesch M."/>
            <person name="Goldberg J."/>
            <person name="Griggs A."/>
            <person name="Gujja S."/>
            <person name="Heiman D."/>
            <person name="Howarth C."/>
            <person name="Larson L."/>
            <person name="Lui A."/>
            <person name="MacDonald P.J.P."/>
            <person name="Montmayeur A."/>
            <person name="Murphy C."/>
            <person name="Neiman D."/>
            <person name="Pearson M."/>
            <person name="Priest M."/>
            <person name="Roberts A."/>
            <person name="Saif S."/>
            <person name="Shea T."/>
            <person name="Shenoy N."/>
            <person name="Sisk P."/>
            <person name="Stolte C."/>
            <person name="Sykes S."/>
            <person name="Wortman J."/>
            <person name="Nusbaum C."/>
            <person name="Birren B."/>
        </authorList>
    </citation>
    <scope>NUCLEOTIDE SEQUENCE [LARGE SCALE GENOMIC DNA]</scope>
    <source>
        <strain evidence="3 4">North Korean</strain>
    </source>
</reference>
<evidence type="ECO:0000256" key="2">
    <source>
        <dbReference type="SAM" id="Phobius"/>
    </source>
</evidence>
<organism evidence="3 4">
    <name type="scientific">Plasmodium vivax North Korean</name>
    <dbReference type="NCBI Taxonomy" id="1035514"/>
    <lineage>
        <taxon>Eukaryota</taxon>
        <taxon>Sar</taxon>
        <taxon>Alveolata</taxon>
        <taxon>Apicomplexa</taxon>
        <taxon>Aconoidasida</taxon>
        <taxon>Haemosporida</taxon>
        <taxon>Plasmodiidae</taxon>
        <taxon>Plasmodium</taxon>
        <taxon>Plasmodium (Plasmodium)</taxon>
    </lineage>
</organism>
<accession>A0A0J9U3F4</accession>
<evidence type="ECO:0000313" key="3">
    <source>
        <dbReference type="EMBL" id="KNA02572.1"/>
    </source>
</evidence>
<dbReference type="EMBL" id="KQ235176">
    <property type="protein sequence ID" value="KNA02572.1"/>
    <property type="molecule type" value="Genomic_DNA"/>
</dbReference>
<keyword evidence="2" id="KW-0472">Membrane</keyword>
<gene>
    <name evidence="3" type="ORF">PVNG_05771</name>
</gene>
<feature type="compositionally biased region" description="Low complexity" evidence="1">
    <location>
        <begin position="100"/>
        <end position="110"/>
    </location>
</feature>
<keyword evidence="2" id="KW-1133">Transmembrane helix</keyword>
<feature type="region of interest" description="Disordered" evidence="1">
    <location>
        <begin position="86"/>
        <end position="110"/>
    </location>
</feature>
<dbReference type="Proteomes" id="UP000053239">
    <property type="component" value="Unassembled WGS sequence"/>
</dbReference>
<proteinExistence type="predicted"/>
<dbReference type="OrthoDB" id="380332at2759"/>
<feature type="transmembrane region" description="Helical" evidence="2">
    <location>
        <begin position="46"/>
        <end position="64"/>
    </location>
</feature>